<keyword evidence="4" id="KW-1185">Reference proteome</keyword>
<dbReference type="SUPFAM" id="SSF47413">
    <property type="entry name" value="lambda repressor-like DNA-binding domains"/>
    <property type="match status" value="1"/>
</dbReference>
<dbReference type="InterPro" id="IPR021224">
    <property type="entry name" value="DUF2690"/>
</dbReference>
<feature type="transmembrane region" description="Helical" evidence="1">
    <location>
        <begin position="107"/>
        <end position="132"/>
    </location>
</feature>
<reference evidence="3 4" key="1">
    <citation type="submission" date="2020-11" db="EMBL/GenBank/DDBJ databases">
        <title>Amino acid is mineralized and recycled by bacteria in oceanic microbiome.</title>
        <authorList>
            <person name="Zheng L.Y."/>
        </authorList>
    </citation>
    <scope>NUCLEOTIDE SEQUENCE [LARGE SCALE GENOMIC DNA]</scope>
    <source>
        <strain evidence="3 4">A32-1</strain>
    </source>
</reference>
<dbReference type="KEGG" id="msf:IT882_02225"/>
<sequence length="264" mass="27770">MSPESSEQAADSIAKLAADLRRLKLDAGGPTLSKLQNETGVSRSVISEALAGKQLPSERTVASLVQALGQDPTPWLARREDLARIERPTPNTDEPGRAMGMSVRTGALIGIASFLGGALATAAAAFAVLPLLTPSPSAAEASQQIVVETGEDPALTACVDDARVATGDTRADNSLLEIVWSDKCQAGWGRITRYDGLYQGNTVTIAIYPQTAPDGPDRQEATEHDVQGAYTTLVVRPSRDTLLCAEGSFTVDGKRIDLGDPLCI</sequence>
<evidence type="ECO:0000313" key="3">
    <source>
        <dbReference type="EMBL" id="QPE04960.1"/>
    </source>
</evidence>
<gene>
    <name evidence="3" type="ORF">IT882_02225</name>
</gene>
<keyword evidence="1" id="KW-1133">Transmembrane helix</keyword>
<keyword evidence="1" id="KW-0472">Membrane</keyword>
<proteinExistence type="predicted"/>
<protein>
    <submittedName>
        <fullName evidence="3">DUF2690 domain-containing protein</fullName>
    </submittedName>
</protein>
<keyword evidence="1" id="KW-0812">Transmembrane</keyword>
<dbReference type="Proteomes" id="UP000594480">
    <property type="component" value="Chromosome"/>
</dbReference>
<evidence type="ECO:0000256" key="1">
    <source>
        <dbReference type="SAM" id="Phobius"/>
    </source>
</evidence>
<dbReference type="Gene3D" id="1.10.260.40">
    <property type="entry name" value="lambda repressor-like DNA-binding domains"/>
    <property type="match status" value="1"/>
</dbReference>
<dbReference type="CDD" id="cd00093">
    <property type="entry name" value="HTH_XRE"/>
    <property type="match status" value="1"/>
</dbReference>
<accession>A0A7S8MYM5</accession>
<dbReference type="GO" id="GO:0003677">
    <property type="term" value="F:DNA binding"/>
    <property type="evidence" value="ECO:0007669"/>
    <property type="project" value="InterPro"/>
</dbReference>
<dbReference type="EMBL" id="CP064760">
    <property type="protein sequence ID" value="QPE04960.1"/>
    <property type="molecule type" value="Genomic_DNA"/>
</dbReference>
<dbReference type="PROSITE" id="PS50943">
    <property type="entry name" value="HTH_CROC1"/>
    <property type="match status" value="1"/>
</dbReference>
<dbReference type="InterPro" id="IPR010982">
    <property type="entry name" value="Lambda_DNA-bd_dom_sf"/>
</dbReference>
<feature type="domain" description="HTH cro/C1-type" evidence="2">
    <location>
        <begin position="31"/>
        <end position="76"/>
    </location>
</feature>
<evidence type="ECO:0000259" key="2">
    <source>
        <dbReference type="PROSITE" id="PS50943"/>
    </source>
</evidence>
<name>A0A7S8MYM5_9MICO</name>
<organism evidence="3 4">
    <name type="scientific">Microbacterium schleiferi</name>
    <dbReference type="NCBI Taxonomy" id="69362"/>
    <lineage>
        <taxon>Bacteria</taxon>
        <taxon>Bacillati</taxon>
        <taxon>Actinomycetota</taxon>
        <taxon>Actinomycetes</taxon>
        <taxon>Micrococcales</taxon>
        <taxon>Microbacteriaceae</taxon>
        <taxon>Microbacterium</taxon>
    </lineage>
</organism>
<dbReference type="Pfam" id="PF10901">
    <property type="entry name" value="DUF2690"/>
    <property type="match status" value="1"/>
</dbReference>
<dbReference type="AlphaFoldDB" id="A0A7S8MYM5"/>
<evidence type="ECO:0000313" key="4">
    <source>
        <dbReference type="Proteomes" id="UP000594480"/>
    </source>
</evidence>
<dbReference type="Pfam" id="PF13560">
    <property type="entry name" value="HTH_31"/>
    <property type="match status" value="1"/>
</dbReference>
<dbReference type="RefSeq" id="WP_195692981.1">
    <property type="nucleotide sequence ID" value="NZ_CP064760.1"/>
</dbReference>
<dbReference type="InterPro" id="IPR001387">
    <property type="entry name" value="Cro/C1-type_HTH"/>
</dbReference>